<dbReference type="GO" id="GO:0015074">
    <property type="term" value="P:DNA integration"/>
    <property type="evidence" value="ECO:0007669"/>
    <property type="project" value="UniProtKB-KW"/>
</dbReference>
<evidence type="ECO:0000256" key="2">
    <source>
        <dbReference type="ARBA" id="ARBA00022908"/>
    </source>
</evidence>
<dbReference type="Pfam" id="PF13356">
    <property type="entry name" value="Arm-DNA-bind_3"/>
    <property type="match status" value="1"/>
</dbReference>
<dbReference type="PANTHER" id="PTHR30629:SF2">
    <property type="entry name" value="PROPHAGE INTEGRASE INTS-RELATED"/>
    <property type="match status" value="1"/>
</dbReference>
<dbReference type="EMBL" id="VTOU01000003">
    <property type="protein sequence ID" value="TZG25714.1"/>
    <property type="molecule type" value="Genomic_DNA"/>
</dbReference>
<dbReference type="Gene3D" id="3.30.160.390">
    <property type="entry name" value="Integrase, DNA-binding domain"/>
    <property type="match status" value="1"/>
</dbReference>
<protein>
    <submittedName>
        <fullName evidence="7">DUF4102 domain-containing protein</fullName>
    </submittedName>
</protein>
<dbReference type="GO" id="GO:0006310">
    <property type="term" value="P:DNA recombination"/>
    <property type="evidence" value="ECO:0007669"/>
    <property type="project" value="UniProtKB-KW"/>
</dbReference>
<dbReference type="InterPro" id="IPR050808">
    <property type="entry name" value="Phage_Integrase"/>
</dbReference>
<dbReference type="PANTHER" id="PTHR30629">
    <property type="entry name" value="PROPHAGE INTEGRASE"/>
    <property type="match status" value="1"/>
</dbReference>
<evidence type="ECO:0000313" key="7">
    <source>
        <dbReference type="EMBL" id="TZG25714.1"/>
    </source>
</evidence>
<keyword evidence="2" id="KW-0229">DNA integration</keyword>
<evidence type="ECO:0000259" key="6">
    <source>
        <dbReference type="PROSITE" id="PS51898"/>
    </source>
</evidence>
<dbReference type="Gene3D" id="1.10.150.130">
    <property type="match status" value="1"/>
</dbReference>
<dbReference type="InterPro" id="IPR002104">
    <property type="entry name" value="Integrase_catalytic"/>
</dbReference>
<evidence type="ECO:0000313" key="8">
    <source>
        <dbReference type="Proteomes" id="UP000322077"/>
    </source>
</evidence>
<dbReference type="GO" id="GO:0003677">
    <property type="term" value="F:DNA binding"/>
    <property type="evidence" value="ECO:0007669"/>
    <property type="project" value="UniProtKB-KW"/>
</dbReference>
<evidence type="ECO:0000256" key="3">
    <source>
        <dbReference type="ARBA" id="ARBA00023125"/>
    </source>
</evidence>
<dbReference type="SUPFAM" id="SSF56349">
    <property type="entry name" value="DNA breaking-rejoining enzymes"/>
    <property type="match status" value="1"/>
</dbReference>
<feature type="region of interest" description="Disordered" evidence="5">
    <location>
        <begin position="167"/>
        <end position="188"/>
    </location>
</feature>
<sequence length="428" mass="45984">MAGKLTTHMIESAKVPSAGQTFLWDGELKGFGVRVGSTGVKSYVLQYRSPDGRLRRSVYARFPVFSVDEARKEAIRMLADVTRGVDPADVKEAKRAAPTIGEVCDWYLKEAEAGRLLGRRRLPIKASTVRMERSRIDRHIRPLIGHRKVSGLKPADIEAMQADIAGGKSAADKGKGRGRKTTGGSGAASRVISTLHSMCEHAVRLGVIDSNPAKGARRMASSRRTRRLSAIELGKLGAAMRLAASRDESPTGLAAVRLIALSGFRLSEAQEVERAWVDAEGSAVHFPDTKSGAQDRPIGKLALAVIEAQPEIASCPYVFPSDSGDSHYKQVPDVLQRLCISAKIEGVTAHTLRHTFGSVAGDLGYTELTIAALLGHGKRGVTQGYIHIEEALREAVDRVSAKIADLLDGRANSVRDHSEMDGGGRLAA</sequence>
<keyword evidence="4" id="KW-0233">DNA recombination</keyword>
<dbReference type="InterPro" id="IPR013762">
    <property type="entry name" value="Integrase-like_cat_sf"/>
</dbReference>
<dbReference type="Pfam" id="PF00589">
    <property type="entry name" value="Phage_integrase"/>
    <property type="match status" value="1"/>
</dbReference>
<proteinExistence type="inferred from homology"/>
<name>A0A5D9C1V8_9SPHN</name>
<comment type="similarity">
    <text evidence="1">Belongs to the 'phage' integrase family.</text>
</comment>
<reference evidence="7 8" key="1">
    <citation type="submission" date="2019-08" db="EMBL/GenBank/DDBJ databases">
        <authorList>
            <person name="Wang G."/>
            <person name="Xu Z."/>
        </authorList>
    </citation>
    <scope>NUCLEOTIDE SEQUENCE [LARGE SCALE GENOMIC DNA]</scope>
    <source>
        <strain evidence="7 8">ZX</strain>
    </source>
</reference>
<evidence type="ECO:0000256" key="5">
    <source>
        <dbReference type="SAM" id="MobiDB-lite"/>
    </source>
</evidence>
<dbReference type="Proteomes" id="UP000322077">
    <property type="component" value="Unassembled WGS sequence"/>
</dbReference>
<dbReference type="InterPro" id="IPR025166">
    <property type="entry name" value="Integrase_DNA_bind_dom"/>
</dbReference>
<comment type="caution">
    <text evidence="7">The sequence shown here is derived from an EMBL/GenBank/DDBJ whole genome shotgun (WGS) entry which is preliminary data.</text>
</comment>
<dbReference type="AlphaFoldDB" id="A0A5D9C1V8"/>
<evidence type="ECO:0000256" key="4">
    <source>
        <dbReference type="ARBA" id="ARBA00023172"/>
    </source>
</evidence>
<dbReference type="RefSeq" id="WP_149522520.1">
    <property type="nucleotide sequence ID" value="NZ_VTOU01000003.1"/>
</dbReference>
<evidence type="ECO:0000256" key="1">
    <source>
        <dbReference type="ARBA" id="ARBA00008857"/>
    </source>
</evidence>
<dbReference type="InterPro" id="IPR010998">
    <property type="entry name" value="Integrase_recombinase_N"/>
</dbReference>
<dbReference type="Gene3D" id="1.10.443.10">
    <property type="entry name" value="Intergrase catalytic core"/>
    <property type="match status" value="1"/>
</dbReference>
<gene>
    <name evidence="7" type="ORF">FYJ91_11940</name>
</gene>
<dbReference type="InterPro" id="IPR038488">
    <property type="entry name" value="Integrase_DNA-bd_sf"/>
</dbReference>
<dbReference type="InterPro" id="IPR011010">
    <property type="entry name" value="DNA_brk_join_enz"/>
</dbReference>
<accession>A0A5D9C1V8</accession>
<organism evidence="7 8">
    <name type="scientific">Sphingomonas montanisoli</name>
    <dbReference type="NCBI Taxonomy" id="2606412"/>
    <lineage>
        <taxon>Bacteria</taxon>
        <taxon>Pseudomonadati</taxon>
        <taxon>Pseudomonadota</taxon>
        <taxon>Alphaproteobacteria</taxon>
        <taxon>Sphingomonadales</taxon>
        <taxon>Sphingomonadaceae</taxon>
        <taxon>Sphingomonas</taxon>
    </lineage>
</organism>
<dbReference type="PROSITE" id="PS51898">
    <property type="entry name" value="TYR_RECOMBINASE"/>
    <property type="match status" value="1"/>
</dbReference>
<keyword evidence="8" id="KW-1185">Reference proteome</keyword>
<feature type="domain" description="Tyr recombinase" evidence="6">
    <location>
        <begin position="223"/>
        <end position="397"/>
    </location>
</feature>
<keyword evidence="3" id="KW-0238">DNA-binding</keyword>